<gene>
    <name evidence="7" type="ORF">JFT45_04505</name>
</gene>
<evidence type="ECO:0000259" key="5">
    <source>
        <dbReference type="Pfam" id="PF00465"/>
    </source>
</evidence>
<evidence type="ECO:0000256" key="3">
    <source>
        <dbReference type="ARBA" id="ARBA00023002"/>
    </source>
</evidence>
<dbReference type="PANTHER" id="PTHR11496">
    <property type="entry name" value="ALCOHOL DEHYDROGENASE"/>
    <property type="match status" value="1"/>
</dbReference>
<dbReference type="InterPro" id="IPR039697">
    <property type="entry name" value="Alcohol_dehydrogenase_Fe"/>
</dbReference>
<evidence type="ECO:0000256" key="4">
    <source>
        <dbReference type="ARBA" id="ARBA00023027"/>
    </source>
</evidence>
<dbReference type="Pfam" id="PF00465">
    <property type="entry name" value="Fe-ADH"/>
    <property type="match status" value="1"/>
</dbReference>
<evidence type="ECO:0000256" key="1">
    <source>
        <dbReference type="ARBA" id="ARBA00001962"/>
    </source>
</evidence>
<dbReference type="FunFam" id="1.20.1090.10:FF:000001">
    <property type="entry name" value="Aldehyde-alcohol dehydrogenase"/>
    <property type="match status" value="1"/>
</dbReference>
<dbReference type="EMBL" id="JAEKCZ010000003">
    <property type="protein sequence ID" value="MBJ2255781.1"/>
    <property type="molecule type" value="Genomic_DNA"/>
</dbReference>
<name>A0A8I1K6P5_9PSED</name>
<sequence length="384" mass="40362">MNHEFRSVPRIICEAGALQEVGSVFRGLGAQRVILVCDPGIVSLGFAGQAQAVLETAGCEVAVFDQVAPDPSSTLVEQAVKQAQGFKADGVLGLGGGSSLDAAKLVALLINSEQSLEDLYGTDKAQGQRTPLVLMPTTSGTGSEVTWVSVITDAQQRKQAVYSPQLLPDVAILDPQLTLGLPAKVTAATGLDAMVHAIEAYTSRTRKNPISDGLATSALALLGANLPKVLANGRDLEARTAMLQGSLMAGMAFVNASVAAIHALAYPLGARFHIPHGHANALVMAPVIRFNLASAQRHYAELAAHLLPGQHFDNEASAAEAFVQAVEGLVKESGLEQRLSNLNVDQASLPVMASEVVVGIRRLIDSNPCDMTEQDVEGIYRSIY</sequence>
<dbReference type="InterPro" id="IPR001670">
    <property type="entry name" value="ADH_Fe/GldA"/>
</dbReference>
<dbReference type="InterPro" id="IPR018211">
    <property type="entry name" value="ADH_Fe_CS"/>
</dbReference>
<dbReference type="GO" id="GO:0046872">
    <property type="term" value="F:metal ion binding"/>
    <property type="evidence" value="ECO:0007669"/>
    <property type="project" value="InterPro"/>
</dbReference>
<dbReference type="Pfam" id="PF25137">
    <property type="entry name" value="ADH_Fe_C"/>
    <property type="match status" value="1"/>
</dbReference>
<dbReference type="RefSeq" id="WP_198821209.1">
    <property type="nucleotide sequence ID" value="NZ_JAEKCZ010000003.1"/>
</dbReference>
<dbReference type="InterPro" id="IPR056798">
    <property type="entry name" value="ADH_Fe_C"/>
</dbReference>
<dbReference type="Gene3D" id="3.40.50.1970">
    <property type="match status" value="1"/>
</dbReference>
<reference evidence="7" key="1">
    <citation type="submission" date="2020-12" db="EMBL/GenBank/DDBJ databases">
        <title>Antibiotic resistance and phylogeny of Pseudomonas spp. isolated over three decades from chicken meat in the Norwegian food chain.</title>
        <authorList>
            <person name="Moen B."/>
        </authorList>
    </citation>
    <scope>NUCLEOTIDE SEQUENCE</scope>
    <source>
        <strain evidence="7">MF6762</strain>
    </source>
</reference>
<dbReference type="CDD" id="cd08193">
    <property type="entry name" value="HVD"/>
    <property type="match status" value="1"/>
</dbReference>
<feature type="domain" description="Fe-containing alcohol dehydrogenase-like C-terminal" evidence="6">
    <location>
        <begin position="186"/>
        <end position="384"/>
    </location>
</feature>
<dbReference type="AlphaFoldDB" id="A0A8I1K6P5"/>
<feature type="domain" description="Alcohol dehydrogenase iron-type/glycerol dehydrogenase GldA" evidence="5">
    <location>
        <begin position="10"/>
        <end position="175"/>
    </location>
</feature>
<proteinExistence type="inferred from homology"/>
<dbReference type="GO" id="GO:0004022">
    <property type="term" value="F:alcohol dehydrogenase (NAD+) activity"/>
    <property type="evidence" value="ECO:0007669"/>
    <property type="project" value="TreeGrafter"/>
</dbReference>
<dbReference type="SUPFAM" id="SSF56796">
    <property type="entry name" value="Dehydroquinate synthase-like"/>
    <property type="match status" value="1"/>
</dbReference>
<evidence type="ECO:0000313" key="8">
    <source>
        <dbReference type="Proteomes" id="UP000658390"/>
    </source>
</evidence>
<dbReference type="PANTHER" id="PTHR11496:SF102">
    <property type="entry name" value="ALCOHOL DEHYDROGENASE 4"/>
    <property type="match status" value="1"/>
</dbReference>
<keyword evidence="3" id="KW-0560">Oxidoreductase</keyword>
<dbReference type="FunFam" id="3.40.50.1970:FF:000003">
    <property type="entry name" value="Alcohol dehydrogenase, iron-containing"/>
    <property type="match status" value="1"/>
</dbReference>
<comment type="caution">
    <text evidence="7">The sequence shown here is derived from an EMBL/GenBank/DDBJ whole genome shotgun (WGS) entry which is preliminary data.</text>
</comment>
<protein>
    <submittedName>
        <fullName evidence="7">Iron-containing alcohol dehydrogenase</fullName>
    </submittedName>
</protein>
<dbReference type="Proteomes" id="UP000658390">
    <property type="component" value="Unassembled WGS sequence"/>
</dbReference>
<dbReference type="Gene3D" id="1.20.1090.10">
    <property type="entry name" value="Dehydroquinate synthase-like - alpha domain"/>
    <property type="match status" value="1"/>
</dbReference>
<comment type="cofactor">
    <cofactor evidence="1">
        <name>Fe cation</name>
        <dbReference type="ChEBI" id="CHEBI:24875"/>
    </cofactor>
</comment>
<dbReference type="PROSITE" id="PS00913">
    <property type="entry name" value="ADH_IRON_1"/>
    <property type="match status" value="1"/>
</dbReference>
<evidence type="ECO:0000259" key="6">
    <source>
        <dbReference type="Pfam" id="PF25137"/>
    </source>
</evidence>
<comment type="similarity">
    <text evidence="2">Belongs to the iron-containing alcohol dehydrogenase family.</text>
</comment>
<keyword evidence="4" id="KW-0520">NAD</keyword>
<evidence type="ECO:0000256" key="2">
    <source>
        <dbReference type="ARBA" id="ARBA00007358"/>
    </source>
</evidence>
<evidence type="ECO:0000313" key="7">
    <source>
        <dbReference type="EMBL" id="MBJ2255781.1"/>
    </source>
</evidence>
<accession>A0A8I1K6P5</accession>
<organism evidence="7 8">
    <name type="scientific">Pseudomonas psychrophila</name>
    <dbReference type="NCBI Taxonomy" id="122355"/>
    <lineage>
        <taxon>Bacteria</taxon>
        <taxon>Pseudomonadati</taxon>
        <taxon>Pseudomonadota</taxon>
        <taxon>Gammaproteobacteria</taxon>
        <taxon>Pseudomonadales</taxon>
        <taxon>Pseudomonadaceae</taxon>
        <taxon>Pseudomonas</taxon>
    </lineage>
</organism>